<gene>
    <name evidence="5" type="ORF">ACFPJ5_07915</name>
</gene>
<dbReference type="InterPro" id="IPR016181">
    <property type="entry name" value="Acyl_CoA_acyltransferase"/>
</dbReference>
<keyword evidence="6" id="KW-1185">Reference proteome</keyword>
<dbReference type="CDD" id="cd04301">
    <property type="entry name" value="NAT_SF"/>
    <property type="match status" value="1"/>
</dbReference>
<dbReference type="InterPro" id="IPR000182">
    <property type="entry name" value="GNAT_dom"/>
</dbReference>
<dbReference type="InterPro" id="IPR051531">
    <property type="entry name" value="N-acetyltransferase"/>
</dbReference>
<keyword evidence="2 5" id="KW-0012">Acyltransferase</keyword>
<evidence type="ECO:0000256" key="3">
    <source>
        <dbReference type="ARBA" id="ARBA00038502"/>
    </source>
</evidence>
<feature type="domain" description="N-acetyltransferase" evidence="4">
    <location>
        <begin position="12"/>
        <end position="174"/>
    </location>
</feature>
<comment type="caution">
    <text evidence="5">The sequence shown here is derived from an EMBL/GenBank/DDBJ whole genome shotgun (WGS) entry which is preliminary data.</text>
</comment>
<keyword evidence="1 5" id="KW-0808">Transferase</keyword>
<name>A0ABD5RA71_9EURY</name>
<dbReference type="EC" id="2.3.-.-" evidence="5"/>
<evidence type="ECO:0000259" key="4">
    <source>
        <dbReference type="PROSITE" id="PS51186"/>
    </source>
</evidence>
<dbReference type="Gene3D" id="3.40.630.30">
    <property type="match status" value="1"/>
</dbReference>
<reference evidence="5 6" key="1">
    <citation type="journal article" date="2019" name="Int. J. Syst. Evol. Microbiol.">
        <title>The Global Catalogue of Microorganisms (GCM) 10K type strain sequencing project: providing services to taxonomists for standard genome sequencing and annotation.</title>
        <authorList>
            <consortium name="The Broad Institute Genomics Platform"/>
            <consortium name="The Broad Institute Genome Sequencing Center for Infectious Disease"/>
            <person name="Wu L."/>
            <person name="Ma J."/>
        </authorList>
    </citation>
    <scope>NUCLEOTIDE SEQUENCE [LARGE SCALE GENOMIC DNA]</scope>
    <source>
        <strain evidence="5 6">CGMCC 1.12237</strain>
    </source>
</reference>
<dbReference type="PANTHER" id="PTHR43792">
    <property type="entry name" value="GNAT FAMILY, PUTATIVE (AFU_ORTHOLOGUE AFUA_3G00765)-RELATED-RELATED"/>
    <property type="match status" value="1"/>
</dbReference>
<proteinExistence type="inferred from homology"/>
<dbReference type="RefSeq" id="WP_227227802.1">
    <property type="nucleotide sequence ID" value="NZ_JAJCVJ010000001.1"/>
</dbReference>
<evidence type="ECO:0000256" key="2">
    <source>
        <dbReference type="ARBA" id="ARBA00023315"/>
    </source>
</evidence>
<dbReference type="SUPFAM" id="SSF55729">
    <property type="entry name" value="Acyl-CoA N-acyltransferases (Nat)"/>
    <property type="match status" value="1"/>
</dbReference>
<dbReference type="GO" id="GO:0016746">
    <property type="term" value="F:acyltransferase activity"/>
    <property type="evidence" value="ECO:0007669"/>
    <property type="project" value="UniProtKB-KW"/>
</dbReference>
<protein>
    <submittedName>
        <fullName evidence="5">GNAT family N-acetyltransferase</fullName>
        <ecNumber evidence="5">2.3.-.-</ecNumber>
    </submittedName>
</protein>
<evidence type="ECO:0000256" key="1">
    <source>
        <dbReference type="ARBA" id="ARBA00022679"/>
    </source>
</evidence>
<dbReference type="AlphaFoldDB" id="A0ABD5RA71"/>
<evidence type="ECO:0000313" key="6">
    <source>
        <dbReference type="Proteomes" id="UP001596201"/>
    </source>
</evidence>
<accession>A0ABD5RA71</accession>
<dbReference type="Pfam" id="PF13302">
    <property type="entry name" value="Acetyltransf_3"/>
    <property type="match status" value="1"/>
</dbReference>
<evidence type="ECO:0000313" key="5">
    <source>
        <dbReference type="EMBL" id="MFC5366864.1"/>
    </source>
</evidence>
<dbReference type="Proteomes" id="UP001596201">
    <property type="component" value="Unassembled WGS sequence"/>
</dbReference>
<dbReference type="PANTHER" id="PTHR43792:SF8">
    <property type="entry name" value="[RIBOSOMAL PROTEIN US5]-ALANINE N-ACETYLTRANSFERASE"/>
    <property type="match status" value="1"/>
</dbReference>
<dbReference type="EMBL" id="JBHSKX010000001">
    <property type="protein sequence ID" value="MFC5366864.1"/>
    <property type="molecule type" value="Genomic_DNA"/>
</dbReference>
<organism evidence="5 6">
    <name type="scientific">Salinirubrum litoreum</name>
    <dbReference type="NCBI Taxonomy" id="1126234"/>
    <lineage>
        <taxon>Archaea</taxon>
        <taxon>Methanobacteriati</taxon>
        <taxon>Methanobacteriota</taxon>
        <taxon>Stenosarchaea group</taxon>
        <taxon>Halobacteria</taxon>
        <taxon>Halobacteriales</taxon>
        <taxon>Haloferacaceae</taxon>
        <taxon>Salinirubrum</taxon>
    </lineage>
</organism>
<comment type="similarity">
    <text evidence="3">Belongs to the acetyltransferase family. RimJ subfamily.</text>
</comment>
<dbReference type="PROSITE" id="PS51186">
    <property type="entry name" value="GNAT"/>
    <property type="match status" value="1"/>
</dbReference>
<sequence>MPGHVFLRGERVTLHPVEEDDLDFLHRLINEPAVRRSLGMSSPHNRKSGEQWLEQAAEDDDGVHLLIVADDDPVGAINLDRRDHWDAVVGTVSYYVAPEAQGNGYATEALQTLCRYAFTERGFDKLAGHVFASNEGSQRVLEKVGFREEGVHRNEGFLGGDLIDVAYFGLLPDEFEG</sequence>